<evidence type="ECO:0000256" key="10">
    <source>
        <dbReference type="ARBA" id="ARBA00023224"/>
    </source>
</evidence>
<dbReference type="EMBL" id="CAIIXF020000012">
    <property type="protein sequence ID" value="CAH1802585.1"/>
    <property type="molecule type" value="Genomic_DNA"/>
</dbReference>
<dbReference type="InterPro" id="IPR016186">
    <property type="entry name" value="C-type_lectin-like/link_sf"/>
</dbReference>
<sequence>MHAPMATDTRAGSIVVFIFQMHVQMATDTRAGSIVVFIFQMYAEMAADVSAGYIVVFIFQIDAHMAADTRDACSNGWYECDGRCYGLFTNHTQNLTWVEARESCWSKDAFLAAITNEGEYGREEEACMKETLLNWNNTEPLPCIAHKPQQSVYAGLMSGARTCDLMVTTVNPIKRSEVNITWKQAECQENVTDTFMCVKVKKSGLDQDNNSTACLARRPCKCTRSWYYELQRGEINCENVGLYTMPINISLDVKGVFARSNKIRYIENGMFHRLPNLKRLDLSRNEILEISSFGFKGLRKLELLDIILNKQRLRVGNRSFGGLHKLKELQLVRSLLEYPINSKPFHNLTSLELLDIKGCGIKRAEDVFLPNPDLLQDLSIWHLDKFNVMFRNPTDYSNLLKLDVEYVSKNETISAGQFNGLNKLDMLILMNIDIPLLKPAMFEGLDSLTLLRMWDCHILIIEPHVFTQIRNIEVISIRQQTLPKYPMSLFQGLENLTYVESYHEEFCCIVPTTVETCYPQLDHLSSCGDLVKNDILRVSLWTFGICILLGNSAVILYRYREAGTQYNYINRILIMNLSLSDMIMGVYIIIIAAMDMKYRDTYFQNLGIWTKSSLCMASGFIASLSSEMSVYILVVMTFDRFLKIVFPFKVWLHFSKRVVHGVLIVGWTLCITLTALPLLPLDYFRPREFYTQSGFCLPLMLNYDPSKEAMLNARKSTGLEDGIALNRQRQQTYSHFNGWEYSFALFNVVNLFAFLLIAAGYLAIFVATMISKSKSKQGSGQEQERRMALKLMWIVGTDFCCWVPVIIMGFLTYYKVALPGEIVAYVSIYVLPINSAINPILYTFSTLPWNKLWKKCKCRSAPQPQPAPTPRNTNDTAALATISTKL</sequence>
<dbReference type="Pfam" id="PF13855">
    <property type="entry name" value="LRR_8"/>
    <property type="match status" value="1"/>
</dbReference>
<dbReference type="Pfam" id="PF00001">
    <property type="entry name" value="7tm_1"/>
    <property type="match status" value="2"/>
</dbReference>
<dbReference type="SUPFAM" id="SSF81321">
    <property type="entry name" value="Family A G protein-coupled receptor-like"/>
    <property type="match status" value="1"/>
</dbReference>
<evidence type="ECO:0000256" key="8">
    <source>
        <dbReference type="ARBA" id="ARBA00023136"/>
    </source>
</evidence>
<dbReference type="PROSITE" id="PS50262">
    <property type="entry name" value="G_PROTEIN_RECEP_F1_2"/>
    <property type="match status" value="1"/>
</dbReference>
<dbReference type="Gene3D" id="3.80.10.10">
    <property type="entry name" value="Ribonuclease Inhibitor"/>
    <property type="match status" value="2"/>
</dbReference>
<accession>A0A8J1TN46</accession>
<evidence type="ECO:0000256" key="5">
    <source>
        <dbReference type="ARBA" id="ARBA00022737"/>
    </source>
</evidence>
<dbReference type="Proteomes" id="UP000749559">
    <property type="component" value="Unassembled WGS sequence"/>
</dbReference>
<dbReference type="InterPro" id="IPR001611">
    <property type="entry name" value="Leu-rich_rpt"/>
</dbReference>
<organism evidence="12 13">
    <name type="scientific">Owenia fusiformis</name>
    <name type="common">Polychaete worm</name>
    <dbReference type="NCBI Taxonomy" id="6347"/>
    <lineage>
        <taxon>Eukaryota</taxon>
        <taxon>Metazoa</taxon>
        <taxon>Spiralia</taxon>
        <taxon>Lophotrochozoa</taxon>
        <taxon>Annelida</taxon>
        <taxon>Polychaeta</taxon>
        <taxon>Sedentaria</taxon>
        <taxon>Canalipalpata</taxon>
        <taxon>Sabellida</taxon>
        <taxon>Oweniida</taxon>
        <taxon>Oweniidae</taxon>
        <taxon>Owenia</taxon>
    </lineage>
</organism>
<keyword evidence="5" id="KW-0677">Repeat</keyword>
<dbReference type="GO" id="GO:0009755">
    <property type="term" value="P:hormone-mediated signaling pathway"/>
    <property type="evidence" value="ECO:0007669"/>
    <property type="project" value="TreeGrafter"/>
</dbReference>
<dbReference type="InterPro" id="IPR000276">
    <property type="entry name" value="GPCR_Rhodpsn"/>
</dbReference>
<dbReference type="PRINTS" id="PR00237">
    <property type="entry name" value="GPCRRHODOPSN"/>
</dbReference>
<keyword evidence="3" id="KW-0433">Leucine-rich repeat</keyword>
<dbReference type="AlphaFoldDB" id="A0A8J1TN46"/>
<keyword evidence="8" id="KW-0472">Membrane</keyword>
<comment type="subcellular location">
    <subcellularLocation>
        <location evidence="1">Cell membrane</location>
        <topology evidence="1">Multi-pass membrane protein</topology>
    </subcellularLocation>
</comment>
<dbReference type="InterPro" id="IPR032675">
    <property type="entry name" value="LRR_dom_sf"/>
</dbReference>
<evidence type="ECO:0000256" key="6">
    <source>
        <dbReference type="ARBA" id="ARBA00022989"/>
    </source>
</evidence>
<dbReference type="GO" id="GO:0008528">
    <property type="term" value="F:G protein-coupled peptide receptor activity"/>
    <property type="evidence" value="ECO:0007669"/>
    <property type="project" value="TreeGrafter"/>
</dbReference>
<dbReference type="OrthoDB" id="6022531at2759"/>
<comment type="similarity">
    <text evidence="11">Belongs to the G-protein coupled receptor 1 family.</text>
</comment>
<dbReference type="InterPro" id="IPR026906">
    <property type="entry name" value="LRR_5"/>
</dbReference>
<keyword evidence="7 11" id="KW-0297">G-protein coupled receptor</keyword>
<dbReference type="PANTHER" id="PTHR24372:SF77">
    <property type="entry name" value="G-PROTEIN COUPLED RECEPTORS FAMILY 1 PROFILE DOMAIN-CONTAINING PROTEIN"/>
    <property type="match status" value="1"/>
</dbReference>
<name>A0A8J1TN46_OWEFU</name>
<protein>
    <submittedName>
        <fullName evidence="12">Uncharacterized protein</fullName>
    </submittedName>
</protein>
<evidence type="ECO:0000256" key="7">
    <source>
        <dbReference type="ARBA" id="ARBA00023040"/>
    </source>
</evidence>
<evidence type="ECO:0000256" key="9">
    <source>
        <dbReference type="ARBA" id="ARBA00023170"/>
    </source>
</evidence>
<dbReference type="Gene3D" id="3.10.100.10">
    <property type="entry name" value="Mannose-Binding Protein A, subunit A"/>
    <property type="match status" value="1"/>
</dbReference>
<evidence type="ECO:0000256" key="11">
    <source>
        <dbReference type="RuleBase" id="RU000688"/>
    </source>
</evidence>
<dbReference type="InterPro" id="IPR017452">
    <property type="entry name" value="GPCR_Rhodpsn_7TM"/>
</dbReference>
<dbReference type="GO" id="GO:0005886">
    <property type="term" value="C:plasma membrane"/>
    <property type="evidence" value="ECO:0007669"/>
    <property type="project" value="UniProtKB-SubCell"/>
</dbReference>
<dbReference type="InterPro" id="IPR003591">
    <property type="entry name" value="Leu-rich_rpt_typical-subtyp"/>
</dbReference>
<evidence type="ECO:0000256" key="4">
    <source>
        <dbReference type="ARBA" id="ARBA00022692"/>
    </source>
</evidence>
<evidence type="ECO:0000256" key="2">
    <source>
        <dbReference type="ARBA" id="ARBA00022475"/>
    </source>
</evidence>
<gene>
    <name evidence="12" type="ORF">OFUS_LOCUS26252</name>
</gene>
<keyword evidence="13" id="KW-1185">Reference proteome</keyword>
<dbReference type="GO" id="GO:0007189">
    <property type="term" value="P:adenylate cyclase-activating G protein-coupled receptor signaling pathway"/>
    <property type="evidence" value="ECO:0007669"/>
    <property type="project" value="TreeGrafter"/>
</dbReference>
<dbReference type="Gene3D" id="1.20.1070.10">
    <property type="entry name" value="Rhodopsin 7-helix transmembrane proteins"/>
    <property type="match status" value="1"/>
</dbReference>
<keyword evidence="10 11" id="KW-0807">Transducer</keyword>
<comment type="caution">
    <text evidence="12">The sequence shown here is derived from an EMBL/GenBank/DDBJ whole genome shotgun (WGS) entry which is preliminary data.</text>
</comment>
<dbReference type="SUPFAM" id="SSF52058">
    <property type="entry name" value="L domain-like"/>
    <property type="match status" value="1"/>
</dbReference>
<keyword evidence="4 11" id="KW-0812">Transmembrane</keyword>
<reference evidence="12" key="1">
    <citation type="submission" date="2022-03" db="EMBL/GenBank/DDBJ databases">
        <authorList>
            <person name="Martin C."/>
        </authorList>
    </citation>
    <scope>NUCLEOTIDE SEQUENCE</scope>
</reference>
<proteinExistence type="inferred from homology"/>
<dbReference type="PANTHER" id="PTHR24372">
    <property type="entry name" value="GLYCOPROTEIN HORMONE RECEPTOR"/>
    <property type="match status" value="1"/>
</dbReference>
<evidence type="ECO:0000313" key="12">
    <source>
        <dbReference type="EMBL" id="CAH1802585.1"/>
    </source>
</evidence>
<evidence type="ECO:0000256" key="3">
    <source>
        <dbReference type="ARBA" id="ARBA00022614"/>
    </source>
</evidence>
<dbReference type="SUPFAM" id="SSF56436">
    <property type="entry name" value="C-type lectin-like"/>
    <property type="match status" value="1"/>
</dbReference>
<keyword evidence="9 11" id="KW-0675">Receptor</keyword>
<keyword evidence="2" id="KW-1003">Cell membrane</keyword>
<keyword evidence="6" id="KW-1133">Transmembrane helix</keyword>
<evidence type="ECO:0000256" key="1">
    <source>
        <dbReference type="ARBA" id="ARBA00004651"/>
    </source>
</evidence>
<dbReference type="PROSITE" id="PS51450">
    <property type="entry name" value="LRR"/>
    <property type="match status" value="1"/>
</dbReference>
<dbReference type="InterPro" id="IPR016187">
    <property type="entry name" value="CTDL_fold"/>
</dbReference>
<dbReference type="SMART" id="SM00369">
    <property type="entry name" value="LRR_TYP"/>
    <property type="match status" value="2"/>
</dbReference>
<dbReference type="Pfam" id="PF13306">
    <property type="entry name" value="LRR_5"/>
    <property type="match status" value="1"/>
</dbReference>
<evidence type="ECO:0000313" key="13">
    <source>
        <dbReference type="Proteomes" id="UP000749559"/>
    </source>
</evidence>
<dbReference type="PROSITE" id="PS00237">
    <property type="entry name" value="G_PROTEIN_RECEP_F1_1"/>
    <property type="match status" value="1"/>
</dbReference>